<dbReference type="EMBL" id="JAUEPU010000011">
    <property type="protein sequence ID" value="KAK0498193.1"/>
    <property type="molecule type" value="Genomic_DNA"/>
</dbReference>
<gene>
    <name evidence="1" type="ORF">EDD18DRAFT_1103791</name>
</gene>
<dbReference type="Proteomes" id="UP001175228">
    <property type="component" value="Unassembled WGS sequence"/>
</dbReference>
<sequence>MSQNDGDDELEDEDSQVEHSRNVILHGNHGKGGGVFTIKGIQALKTDDPVFMGFWGHLLKFMKGQFKKYPDIIPEVDGQKVTFSSFHPKDKIQLHGLLKVNYKNTIDWTTSTNYLQCSPDFYNHPQYDCLLIDSTDCPFFTQLVMVFTCDIGRKEFPLALIHSFDQPVDATTEKLDDDLGFYRVHA</sequence>
<evidence type="ECO:0000313" key="2">
    <source>
        <dbReference type="Proteomes" id="UP001175228"/>
    </source>
</evidence>
<protein>
    <submittedName>
        <fullName evidence="1">Uncharacterized protein</fullName>
    </submittedName>
</protein>
<reference evidence="1" key="1">
    <citation type="submission" date="2023-06" db="EMBL/GenBank/DDBJ databases">
        <authorList>
            <consortium name="Lawrence Berkeley National Laboratory"/>
            <person name="Ahrendt S."/>
            <person name="Sahu N."/>
            <person name="Indic B."/>
            <person name="Wong-Bajracharya J."/>
            <person name="Merenyi Z."/>
            <person name="Ke H.-M."/>
            <person name="Monk M."/>
            <person name="Kocsube S."/>
            <person name="Drula E."/>
            <person name="Lipzen A."/>
            <person name="Balint B."/>
            <person name="Henrissat B."/>
            <person name="Andreopoulos B."/>
            <person name="Martin F.M."/>
            <person name="Harder C.B."/>
            <person name="Rigling D."/>
            <person name="Ford K.L."/>
            <person name="Foster G.D."/>
            <person name="Pangilinan J."/>
            <person name="Papanicolaou A."/>
            <person name="Barry K."/>
            <person name="LaButti K."/>
            <person name="Viragh M."/>
            <person name="Koriabine M."/>
            <person name="Yan M."/>
            <person name="Riley R."/>
            <person name="Champramary S."/>
            <person name="Plett K.L."/>
            <person name="Tsai I.J."/>
            <person name="Slot J."/>
            <person name="Sipos G."/>
            <person name="Plett J."/>
            <person name="Nagy L.G."/>
            <person name="Grigoriev I.V."/>
        </authorList>
    </citation>
    <scope>NUCLEOTIDE SEQUENCE</scope>
    <source>
        <strain evidence="1">HWK02</strain>
    </source>
</reference>
<name>A0AA39UQE8_9AGAR</name>
<comment type="caution">
    <text evidence="1">The sequence shown here is derived from an EMBL/GenBank/DDBJ whole genome shotgun (WGS) entry which is preliminary data.</text>
</comment>
<organism evidence="1 2">
    <name type="scientific">Armillaria luteobubalina</name>
    <dbReference type="NCBI Taxonomy" id="153913"/>
    <lineage>
        <taxon>Eukaryota</taxon>
        <taxon>Fungi</taxon>
        <taxon>Dikarya</taxon>
        <taxon>Basidiomycota</taxon>
        <taxon>Agaricomycotina</taxon>
        <taxon>Agaricomycetes</taxon>
        <taxon>Agaricomycetidae</taxon>
        <taxon>Agaricales</taxon>
        <taxon>Marasmiineae</taxon>
        <taxon>Physalacriaceae</taxon>
        <taxon>Armillaria</taxon>
    </lineage>
</organism>
<accession>A0AA39UQE8</accession>
<evidence type="ECO:0000313" key="1">
    <source>
        <dbReference type="EMBL" id="KAK0498193.1"/>
    </source>
</evidence>
<proteinExistence type="predicted"/>
<dbReference type="AlphaFoldDB" id="A0AA39UQE8"/>
<keyword evidence="2" id="KW-1185">Reference proteome</keyword>